<accession>A0A8S1RYE5</accession>
<dbReference type="InterPro" id="IPR029441">
    <property type="entry name" value="Cass2"/>
</dbReference>
<keyword evidence="3" id="KW-1185">Reference proteome</keyword>
<dbReference type="Proteomes" id="UP000683925">
    <property type="component" value="Unassembled WGS sequence"/>
</dbReference>
<reference evidence="2" key="1">
    <citation type="submission" date="2021-01" db="EMBL/GenBank/DDBJ databases">
        <authorList>
            <consortium name="Genoscope - CEA"/>
            <person name="William W."/>
        </authorList>
    </citation>
    <scope>NUCLEOTIDE SEQUENCE</scope>
</reference>
<dbReference type="OrthoDB" id="287134at2759"/>
<organism evidence="2 3">
    <name type="scientific">Paramecium octaurelia</name>
    <dbReference type="NCBI Taxonomy" id="43137"/>
    <lineage>
        <taxon>Eukaryota</taxon>
        <taxon>Sar</taxon>
        <taxon>Alveolata</taxon>
        <taxon>Ciliophora</taxon>
        <taxon>Intramacronucleata</taxon>
        <taxon>Oligohymenophorea</taxon>
        <taxon>Peniculida</taxon>
        <taxon>Parameciidae</taxon>
        <taxon>Paramecium</taxon>
    </lineage>
</organism>
<dbReference type="PANTHER" id="PTHR36444">
    <property type="entry name" value="TRANSCRIPTIONAL REGULATOR PROTEIN YOBU-RELATED"/>
    <property type="match status" value="1"/>
</dbReference>
<evidence type="ECO:0000313" key="3">
    <source>
        <dbReference type="Proteomes" id="UP000683925"/>
    </source>
</evidence>
<proteinExistence type="predicted"/>
<comment type="caution">
    <text evidence="2">The sequence shown here is derived from an EMBL/GenBank/DDBJ whole genome shotgun (WGS) entry which is preliminary data.</text>
</comment>
<dbReference type="InterPro" id="IPR010499">
    <property type="entry name" value="AraC_E-bd"/>
</dbReference>
<dbReference type="SMART" id="SM00871">
    <property type="entry name" value="AraC_E_bind"/>
    <property type="match status" value="1"/>
</dbReference>
<dbReference type="OMA" id="WISNEFI"/>
<name>A0A8S1RYE5_PAROT</name>
<dbReference type="EMBL" id="CAJJDP010000001">
    <property type="protein sequence ID" value="CAD8132457.1"/>
    <property type="molecule type" value="Genomic_DNA"/>
</dbReference>
<dbReference type="PANTHER" id="PTHR36444:SF2">
    <property type="entry name" value="TRANSCRIPTIONAL REGULATOR PROTEIN YOBU-RELATED"/>
    <property type="match status" value="1"/>
</dbReference>
<gene>
    <name evidence="2" type="ORF">POCTA_138.1.T0030442</name>
</gene>
<feature type="domain" description="AraC effector-binding" evidence="1">
    <location>
        <begin position="67"/>
        <end position="231"/>
    </location>
</feature>
<evidence type="ECO:0000259" key="1">
    <source>
        <dbReference type="SMART" id="SM00871"/>
    </source>
</evidence>
<dbReference type="Pfam" id="PF14526">
    <property type="entry name" value="Cass2"/>
    <property type="match status" value="1"/>
</dbReference>
<evidence type="ECO:0000313" key="2">
    <source>
        <dbReference type="EMBL" id="CAD8132457.1"/>
    </source>
</evidence>
<dbReference type="InterPro" id="IPR053182">
    <property type="entry name" value="YobU-like_regulator"/>
</dbReference>
<dbReference type="AlphaFoldDB" id="A0A8S1RYE5"/>
<sequence length="231" mass="27317">MQQQINGIQQNQEKESNKLKFDFINQRCDKFQLQIHNNNHIDYNFIDNELWISNEFINKYQRKDMDPPKTLVQLDSFTIVGIQRNIIQKDELDPQKAQIGRTFDEYYSKQLYDQIPNRLNPMRTHCLYFELSDGQDWQEMKYKIVVGEQVSQVNNVPEGMVSIQVPAHHFCRFDCGPGPIPDVVIEAWQSLGKLNPEDFGGDRTHDFELEVYPEDQLDRNSMKFHLYIGIQ</sequence>
<protein>
    <recommendedName>
        <fullName evidence="1">AraC effector-binding domain-containing protein</fullName>
    </recommendedName>
</protein>